<dbReference type="Proteomes" id="UP000281553">
    <property type="component" value="Unassembled WGS sequence"/>
</dbReference>
<name>A0A3P7MPL6_DIBLA</name>
<protein>
    <submittedName>
        <fullName evidence="2">Uncharacterized protein</fullName>
    </submittedName>
</protein>
<evidence type="ECO:0000313" key="2">
    <source>
        <dbReference type="EMBL" id="VDN24508.1"/>
    </source>
</evidence>
<keyword evidence="1" id="KW-0732">Signal</keyword>
<dbReference type="AlphaFoldDB" id="A0A3P7MPL6"/>
<keyword evidence="3" id="KW-1185">Reference proteome</keyword>
<evidence type="ECO:0000313" key="3">
    <source>
        <dbReference type="Proteomes" id="UP000281553"/>
    </source>
</evidence>
<feature type="signal peptide" evidence="1">
    <location>
        <begin position="1"/>
        <end position="17"/>
    </location>
</feature>
<dbReference type="EMBL" id="UYRU01074325">
    <property type="protein sequence ID" value="VDN24508.1"/>
    <property type="molecule type" value="Genomic_DNA"/>
</dbReference>
<evidence type="ECO:0000256" key="1">
    <source>
        <dbReference type="SAM" id="SignalP"/>
    </source>
</evidence>
<gene>
    <name evidence="2" type="ORF">DILT_LOCUS14447</name>
</gene>
<feature type="chain" id="PRO_5017982205" evidence="1">
    <location>
        <begin position="18"/>
        <end position="126"/>
    </location>
</feature>
<proteinExistence type="predicted"/>
<reference evidence="2 3" key="1">
    <citation type="submission" date="2018-11" db="EMBL/GenBank/DDBJ databases">
        <authorList>
            <consortium name="Pathogen Informatics"/>
        </authorList>
    </citation>
    <scope>NUCLEOTIDE SEQUENCE [LARGE SCALE GENOMIC DNA]</scope>
</reference>
<accession>A0A3P7MPL6</accession>
<sequence>MIPRFFVMLLLIATSKAHVIINDDTQWEKVEFLVGTLAKTTATIEELKKATPVISPLPKPTATYAVDVEADIVSSAQVLKLKGKGEGKKLELTMPFTGTCPTGSASWMSHSVTVILASLAVVHVLQ</sequence>
<organism evidence="2 3">
    <name type="scientific">Dibothriocephalus latus</name>
    <name type="common">Fish tapeworm</name>
    <name type="synonym">Diphyllobothrium latum</name>
    <dbReference type="NCBI Taxonomy" id="60516"/>
    <lineage>
        <taxon>Eukaryota</taxon>
        <taxon>Metazoa</taxon>
        <taxon>Spiralia</taxon>
        <taxon>Lophotrochozoa</taxon>
        <taxon>Platyhelminthes</taxon>
        <taxon>Cestoda</taxon>
        <taxon>Eucestoda</taxon>
        <taxon>Diphyllobothriidea</taxon>
        <taxon>Diphyllobothriidae</taxon>
        <taxon>Dibothriocephalus</taxon>
    </lineage>
</organism>